<dbReference type="GO" id="GO:0019843">
    <property type="term" value="F:rRNA binding"/>
    <property type="evidence" value="ECO:0007669"/>
    <property type="project" value="UniProtKB-UniRule"/>
</dbReference>
<dbReference type="PANTHER" id="PTHR11880">
    <property type="entry name" value="RIBOSOMAL PROTEIN S19P FAMILY MEMBER"/>
    <property type="match status" value="1"/>
</dbReference>
<dbReference type="PROSITE" id="PS00323">
    <property type="entry name" value="RIBOSOMAL_S19"/>
    <property type="match status" value="1"/>
</dbReference>
<gene>
    <name evidence="7" type="primary">rpsS</name>
    <name evidence="9" type="ORF">SAMN06265340_11068</name>
</gene>
<dbReference type="OrthoDB" id="9797833at2"/>
<dbReference type="InterPro" id="IPR023575">
    <property type="entry name" value="Ribosomal_uS19_SF"/>
</dbReference>
<dbReference type="GO" id="GO:0015935">
    <property type="term" value="C:small ribosomal subunit"/>
    <property type="evidence" value="ECO:0007669"/>
    <property type="project" value="InterPro"/>
</dbReference>
<comment type="similarity">
    <text evidence="1 7 8">Belongs to the universal ribosomal protein uS19 family.</text>
</comment>
<organism evidence="9 10">
    <name type="scientific">Desulfurobacterium atlanticum</name>
    <dbReference type="NCBI Taxonomy" id="240169"/>
    <lineage>
        <taxon>Bacteria</taxon>
        <taxon>Pseudomonadati</taxon>
        <taxon>Aquificota</taxon>
        <taxon>Aquificia</taxon>
        <taxon>Desulfurobacteriales</taxon>
        <taxon>Desulfurobacteriaceae</taxon>
        <taxon>Desulfurobacterium</taxon>
    </lineage>
</organism>
<dbReference type="GO" id="GO:0000028">
    <property type="term" value="P:ribosomal small subunit assembly"/>
    <property type="evidence" value="ECO:0007669"/>
    <property type="project" value="TreeGrafter"/>
</dbReference>
<dbReference type="FunFam" id="3.30.860.10:FF:000001">
    <property type="entry name" value="30S ribosomal protein S19"/>
    <property type="match status" value="1"/>
</dbReference>
<dbReference type="AlphaFoldDB" id="A0A238ZQ54"/>
<dbReference type="EMBL" id="FZOB01000010">
    <property type="protein sequence ID" value="SNR85319.1"/>
    <property type="molecule type" value="Genomic_DNA"/>
</dbReference>
<evidence type="ECO:0000256" key="1">
    <source>
        <dbReference type="ARBA" id="ARBA00007345"/>
    </source>
</evidence>
<keyword evidence="5 7" id="KW-0687">Ribonucleoprotein</keyword>
<evidence type="ECO:0000256" key="5">
    <source>
        <dbReference type="ARBA" id="ARBA00023274"/>
    </source>
</evidence>
<evidence type="ECO:0000256" key="6">
    <source>
        <dbReference type="ARBA" id="ARBA00035163"/>
    </source>
</evidence>
<dbReference type="RefSeq" id="WP_089323422.1">
    <property type="nucleotide sequence ID" value="NZ_FZOB01000010.1"/>
</dbReference>
<keyword evidence="4 7" id="KW-0689">Ribosomal protein</keyword>
<reference evidence="10" key="1">
    <citation type="submission" date="2017-06" db="EMBL/GenBank/DDBJ databases">
        <authorList>
            <person name="Varghese N."/>
            <person name="Submissions S."/>
        </authorList>
    </citation>
    <scope>NUCLEOTIDE SEQUENCE [LARGE SCALE GENOMIC DNA]</scope>
    <source>
        <strain evidence="10">DSM 15668</strain>
    </source>
</reference>
<dbReference type="Pfam" id="PF00203">
    <property type="entry name" value="Ribosomal_S19"/>
    <property type="match status" value="1"/>
</dbReference>
<dbReference type="NCBIfam" id="TIGR01050">
    <property type="entry name" value="rpsS_bact"/>
    <property type="match status" value="1"/>
</dbReference>
<dbReference type="PRINTS" id="PR00975">
    <property type="entry name" value="RIBOSOMALS19"/>
</dbReference>
<keyword evidence="2 7" id="KW-0699">rRNA-binding</keyword>
<evidence type="ECO:0000313" key="9">
    <source>
        <dbReference type="EMBL" id="SNR85319.1"/>
    </source>
</evidence>
<protein>
    <recommendedName>
        <fullName evidence="6 7">Small ribosomal subunit protein uS19</fullName>
    </recommendedName>
</protein>
<keyword evidence="10" id="KW-1185">Reference proteome</keyword>
<dbReference type="GO" id="GO:0005737">
    <property type="term" value="C:cytoplasm"/>
    <property type="evidence" value="ECO:0007669"/>
    <property type="project" value="UniProtKB-ARBA"/>
</dbReference>
<dbReference type="PANTHER" id="PTHR11880:SF8">
    <property type="entry name" value="SMALL RIBOSOMAL SUBUNIT PROTEIN US19M"/>
    <property type="match status" value="1"/>
</dbReference>
<evidence type="ECO:0000313" key="10">
    <source>
        <dbReference type="Proteomes" id="UP000198405"/>
    </source>
</evidence>
<sequence length="92" mass="10426">MGRSIKKGPYVNPKILKKVRALNESGEKKVIKVWDRACVIVPEFVGHTFAVYNGQKFIPVYVTEQMIGHRLGEFALTRTFRGHAGQKVAKKK</sequence>
<evidence type="ECO:0000256" key="2">
    <source>
        <dbReference type="ARBA" id="ARBA00022730"/>
    </source>
</evidence>
<dbReference type="InterPro" id="IPR002222">
    <property type="entry name" value="Ribosomal_uS19"/>
</dbReference>
<evidence type="ECO:0000256" key="4">
    <source>
        <dbReference type="ARBA" id="ARBA00022980"/>
    </source>
</evidence>
<accession>A0A238ZQ54</accession>
<dbReference type="Gene3D" id="3.30.860.10">
    <property type="entry name" value="30s Ribosomal Protein S19, Chain A"/>
    <property type="match status" value="1"/>
</dbReference>
<dbReference type="InterPro" id="IPR005732">
    <property type="entry name" value="Ribosomal_uS19_bac-type"/>
</dbReference>
<evidence type="ECO:0000256" key="3">
    <source>
        <dbReference type="ARBA" id="ARBA00022884"/>
    </source>
</evidence>
<comment type="function">
    <text evidence="7">Protein S19 forms a complex with S13 that binds strongly to the 16S ribosomal RNA.</text>
</comment>
<proteinExistence type="inferred from homology"/>
<name>A0A238ZQ54_9BACT</name>
<dbReference type="HAMAP" id="MF_00531">
    <property type="entry name" value="Ribosomal_uS19"/>
    <property type="match status" value="1"/>
</dbReference>
<dbReference type="Proteomes" id="UP000198405">
    <property type="component" value="Unassembled WGS sequence"/>
</dbReference>
<dbReference type="SUPFAM" id="SSF54570">
    <property type="entry name" value="Ribosomal protein S19"/>
    <property type="match status" value="1"/>
</dbReference>
<dbReference type="PIRSF" id="PIRSF002144">
    <property type="entry name" value="Ribosomal_S19"/>
    <property type="match status" value="1"/>
</dbReference>
<keyword evidence="3 7" id="KW-0694">RNA-binding</keyword>
<evidence type="ECO:0000256" key="7">
    <source>
        <dbReference type="HAMAP-Rule" id="MF_00531"/>
    </source>
</evidence>
<dbReference type="GO" id="GO:0003735">
    <property type="term" value="F:structural constituent of ribosome"/>
    <property type="evidence" value="ECO:0007669"/>
    <property type="project" value="InterPro"/>
</dbReference>
<dbReference type="InterPro" id="IPR020934">
    <property type="entry name" value="Ribosomal_uS19_CS"/>
</dbReference>
<dbReference type="GO" id="GO:0006412">
    <property type="term" value="P:translation"/>
    <property type="evidence" value="ECO:0007669"/>
    <property type="project" value="UniProtKB-UniRule"/>
</dbReference>
<evidence type="ECO:0000256" key="8">
    <source>
        <dbReference type="RuleBase" id="RU003485"/>
    </source>
</evidence>